<protein>
    <submittedName>
        <fullName evidence="1">Uncharacterized protein</fullName>
    </submittedName>
</protein>
<dbReference type="EMBL" id="UINC01122687">
    <property type="protein sequence ID" value="SVC98650.1"/>
    <property type="molecule type" value="Genomic_DNA"/>
</dbReference>
<evidence type="ECO:0000313" key="1">
    <source>
        <dbReference type="EMBL" id="SVC98650.1"/>
    </source>
</evidence>
<name>A0A382RMK2_9ZZZZ</name>
<proteinExistence type="predicted"/>
<gene>
    <name evidence="1" type="ORF">METZ01_LOCUS351504</name>
</gene>
<reference evidence="1" key="1">
    <citation type="submission" date="2018-05" db="EMBL/GenBank/DDBJ databases">
        <authorList>
            <person name="Lanie J.A."/>
            <person name="Ng W.-L."/>
            <person name="Kazmierczak K.M."/>
            <person name="Andrzejewski T.M."/>
            <person name="Davidsen T.M."/>
            <person name="Wayne K.J."/>
            <person name="Tettelin H."/>
            <person name="Glass J.I."/>
            <person name="Rusch D."/>
            <person name="Podicherti R."/>
            <person name="Tsui H.-C.T."/>
            <person name="Winkler M.E."/>
        </authorList>
    </citation>
    <scope>NUCLEOTIDE SEQUENCE</scope>
</reference>
<sequence length="87" mass="9518">MPEQEVVERTAEEKAQMYSAILGSVSVITNTLDDDNDFCSDLDDAGKKERVMRSAGYMAHAVALDDWGDEDMTPITEAIAVAEAYLS</sequence>
<accession>A0A382RMK2</accession>
<dbReference type="AlphaFoldDB" id="A0A382RMK2"/>
<organism evidence="1">
    <name type="scientific">marine metagenome</name>
    <dbReference type="NCBI Taxonomy" id="408172"/>
    <lineage>
        <taxon>unclassified sequences</taxon>
        <taxon>metagenomes</taxon>
        <taxon>ecological metagenomes</taxon>
    </lineage>
</organism>